<dbReference type="PANTHER" id="PTHR34351">
    <property type="entry name" value="SLR1927 PROTEIN-RELATED"/>
    <property type="match status" value="1"/>
</dbReference>
<dbReference type="AlphaFoldDB" id="A0ABD5NGI3"/>
<keyword evidence="2" id="KW-1185">Reference proteome</keyword>
<comment type="caution">
    <text evidence="1">The sequence shown here is derived from an EMBL/GenBank/DDBJ whole genome shotgun (WGS) entry which is preliminary data.</text>
</comment>
<organism evidence="1 2">
    <name type="scientific">Halobacterium litoreum</name>
    <dbReference type="NCBI Taxonomy" id="2039234"/>
    <lineage>
        <taxon>Archaea</taxon>
        <taxon>Methanobacteriati</taxon>
        <taxon>Methanobacteriota</taxon>
        <taxon>Stenosarchaea group</taxon>
        <taxon>Halobacteria</taxon>
        <taxon>Halobacteriales</taxon>
        <taxon>Halobacteriaceae</taxon>
        <taxon>Halobacterium</taxon>
    </lineage>
</organism>
<evidence type="ECO:0000313" key="2">
    <source>
        <dbReference type="Proteomes" id="UP001595660"/>
    </source>
</evidence>
<dbReference type="RefSeq" id="WP_232570808.1">
    <property type="nucleotide sequence ID" value="NZ_CP089466.1"/>
</dbReference>
<protein>
    <submittedName>
        <fullName evidence="1">DUF58 domain-containing protein</fullName>
    </submittedName>
</protein>
<sequence>MAPALTRRGQVVLAVALLGVALGYGFGGRSLNAVVVPAAALLVATHVYARSIPEPGVERVTPREGHQGDHRTVELLVDADRSYPATVRDSLADGLRGDSELATEIDGRELAYDVELARRGVHAVGPCFVTATDPFGLWEVEFVAADPQTVTVFPRVHGLDDTASLIRGYVGITDEREQFAGVREYERGDPLRDVNWKASAKHPGSLAVTEYAGEGATDRVTIAAESLGPRADSVAEAAASIAAHLLDAGVSVGVATPNGALDPASGDPHRRRVLGVLAGFQRGKLRRRRKDEAEIVVHAPESGEHVSVTVAGNDHRYEEFVGGRTSASDAEVAA</sequence>
<reference evidence="1 2" key="1">
    <citation type="journal article" date="2019" name="Int. J. Syst. Evol. Microbiol.">
        <title>The Global Catalogue of Microorganisms (GCM) 10K type strain sequencing project: providing services to taxonomists for standard genome sequencing and annotation.</title>
        <authorList>
            <consortium name="The Broad Institute Genomics Platform"/>
            <consortium name="The Broad Institute Genome Sequencing Center for Infectious Disease"/>
            <person name="Wu L."/>
            <person name="Ma J."/>
        </authorList>
    </citation>
    <scope>NUCLEOTIDE SEQUENCE [LARGE SCALE GENOMIC DNA]</scope>
    <source>
        <strain evidence="1 2">CGMCC 1.12562</strain>
    </source>
</reference>
<dbReference type="EMBL" id="JBHRWN010000002">
    <property type="protein sequence ID" value="MFC3478074.1"/>
    <property type="molecule type" value="Genomic_DNA"/>
</dbReference>
<name>A0ABD5NGI3_9EURY</name>
<proteinExistence type="predicted"/>
<dbReference type="Proteomes" id="UP001595660">
    <property type="component" value="Unassembled WGS sequence"/>
</dbReference>
<dbReference type="GeneID" id="69118924"/>
<gene>
    <name evidence="1" type="ORF">ACFOKC_10105</name>
</gene>
<accession>A0ABD5NGI3</accession>
<dbReference type="PANTHER" id="PTHR34351:SF1">
    <property type="entry name" value="SLR1927 PROTEIN"/>
    <property type="match status" value="1"/>
</dbReference>
<evidence type="ECO:0000313" key="1">
    <source>
        <dbReference type="EMBL" id="MFC3478074.1"/>
    </source>
</evidence>